<dbReference type="AlphaFoldDB" id="A0A2T1N672"/>
<dbReference type="SUPFAM" id="SSF52540">
    <property type="entry name" value="P-loop containing nucleoside triphosphate hydrolases"/>
    <property type="match status" value="1"/>
</dbReference>
<dbReference type="PANTHER" id="PTHR30121:SF11">
    <property type="entry name" value="AAA+ ATPASE DOMAIN-CONTAINING PROTEIN"/>
    <property type="match status" value="1"/>
</dbReference>
<dbReference type="InterPro" id="IPR027417">
    <property type="entry name" value="P-loop_NTPase"/>
</dbReference>
<reference evidence="2 3" key="1">
    <citation type="submission" date="2018-03" db="EMBL/GenBank/DDBJ databases">
        <title>Mesoflavibacter sp. HG37 and Mesoflavibacter sp. HG96 sp.nov., two marine bacteria isolated from seawater of Western Pacific Ocean.</title>
        <authorList>
            <person name="Cheng H."/>
            <person name="Wu Y.-H."/>
            <person name="Guo L.-L."/>
            <person name="Xu X.-W."/>
        </authorList>
    </citation>
    <scope>NUCLEOTIDE SEQUENCE [LARGE SCALE GENOMIC DNA]</scope>
    <source>
        <strain evidence="2 3">KCTC 42117</strain>
    </source>
</reference>
<organism evidence="2 3">
    <name type="scientific">Mesoflavibacter zeaxanthinifaciens subsp. sabulilitoris</name>
    <dbReference type="NCBI Taxonomy" id="1520893"/>
    <lineage>
        <taxon>Bacteria</taxon>
        <taxon>Pseudomonadati</taxon>
        <taxon>Bacteroidota</taxon>
        <taxon>Flavobacteriia</taxon>
        <taxon>Flavobacteriales</taxon>
        <taxon>Flavobacteriaceae</taxon>
        <taxon>Mesoflavibacter</taxon>
    </lineage>
</organism>
<dbReference type="Proteomes" id="UP000238430">
    <property type="component" value="Unassembled WGS sequence"/>
</dbReference>
<dbReference type="PANTHER" id="PTHR30121">
    <property type="entry name" value="UNCHARACTERIZED PROTEIN YJGR-RELATED"/>
    <property type="match status" value="1"/>
</dbReference>
<gene>
    <name evidence="2" type="ORF">C7H61_13060</name>
</gene>
<sequence>MYWHHSLLYDVSYFARTNFRTDKKLFGIKQADRLFHFYCFGKSGTGKTSLLKTLMLQDAEAHRGFAFVDVHGDASREIYEKLKDRFVQRDIIYFDVTNPELHFGYNPLKRVSSSKRSLVASNILEIFQRNWKSAWGMKMEHILRMILLTLLDQPKAKLSDILKLLHEKSYRDACLNHIQNQDIKTFWLKEFPKYKPNDLLPIMNKLGGFLSHKIVRKVLIENQEQLSLRSIINKKQILIINVSKGHVGADVANILGGLLLTSLASASFSRIDIREEDRTPFFLYIDEFQTLTGTELIAELLAQVRKFKIGLVLANQFLYQLDPQVRASVLGNVGTIVAFRLGITDAKLMAKEFYPIFKTEDFISLANYSIYLRLMIDGKPSTPFSADTIL</sequence>
<accession>A0A2T1N672</accession>
<dbReference type="RefSeq" id="WP_106680439.1">
    <property type="nucleotide sequence ID" value="NZ_JACHWV010000002.1"/>
</dbReference>
<evidence type="ECO:0000259" key="1">
    <source>
        <dbReference type="Pfam" id="PF10412"/>
    </source>
</evidence>
<dbReference type="Gene3D" id="3.40.50.300">
    <property type="entry name" value="P-loop containing nucleotide triphosphate hydrolases"/>
    <property type="match status" value="2"/>
</dbReference>
<proteinExistence type="predicted"/>
<keyword evidence="3" id="KW-1185">Reference proteome</keyword>
<dbReference type="OrthoDB" id="9806951at2"/>
<name>A0A2T1N672_9FLAO</name>
<dbReference type="Pfam" id="PF10412">
    <property type="entry name" value="TrwB_AAD_bind"/>
    <property type="match status" value="1"/>
</dbReference>
<dbReference type="InterPro" id="IPR051162">
    <property type="entry name" value="T4SS_component"/>
</dbReference>
<evidence type="ECO:0000313" key="3">
    <source>
        <dbReference type="Proteomes" id="UP000238430"/>
    </source>
</evidence>
<evidence type="ECO:0000313" key="2">
    <source>
        <dbReference type="EMBL" id="PSG87034.1"/>
    </source>
</evidence>
<dbReference type="InterPro" id="IPR019476">
    <property type="entry name" value="T4SS_TraD_DNA-bd"/>
</dbReference>
<comment type="caution">
    <text evidence="2">The sequence shown here is derived from an EMBL/GenBank/DDBJ whole genome shotgun (WGS) entry which is preliminary data.</text>
</comment>
<protein>
    <recommendedName>
        <fullName evidence="1">Type IV secretion system coupling protein TraD DNA-binding domain-containing protein</fullName>
    </recommendedName>
</protein>
<dbReference type="EMBL" id="PXOT01000027">
    <property type="protein sequence ID" value="PSG87034.1"/>
    <property type="molecule type" value="Genomic_DNA"/>
</dbReference>
<feature type="domain" description="Type IV secretion system coupling protein TraD DNA-binding" evidence="1">
    <location>
        <begin position="36"/>
        <end position="336"/>
    </location>
</feature>